<feature type="transmembrane region" description="Helical" evidence="10">
    <location>
        <begin position="89"/>
        <end position="109"/>
    </location>
</feature>
<evidence type="ECO:0000256" key="1">
    <source>
        <dbReference type="ARBA" id="ARBA00004651"/>
    </source>
</evidence>
<evidence type="ECO:0000256" key="8">
    <source>
        <dbReference type="ARBA" id="ARBA00023136"/>
    </source>
</evidence>
<evidence type="ECO:0000313" key="12">
    <source>
        <dbReference type="EMBL" id="GAA0566183.1"/>
    </source>
</evidence>
<dbReference type="SUPFAM" id="SSF52540">
    <property type="entry name" value="P-loop containing nucleoside triphosphate hydrolases"/>
    <property type="match status" value="1"/>
</dbReference>
<dbReference type="PANTHER" id="PTHR45772">
    <property type="entry name" value="CONSERVED COMPONENT OF ABC TRANSPORTER FOR NATURAL AMINO ACIDS-RELATED"/>
    <property type="match status" value="1"/>
</dbReference>
<evidence type="ECO:0000256" key="10">
    <source>
        <dbReference type="SAM" id="Phobius"/>
    </source>
</evidence>
<dbReference type="InterPro" id="IPR001851">
    <property type="entry name" value="ABC_transp_permease"/>
</dbReference>
<evidence type="ECO:0000256" key="2">
    <source>
        <dbReference type="ARBA" id="ARBA00022448"/>
    </source>
</evidence>
<dbReference type="InterPro" id="IPR003439">
    <property type="entry name" value="ABC_transporter-like_ATP-bd"/>
</dbReference>
<dbReference type="PROSITE" id="PS50893">
    <property type="entry name" value="ABC_TRANSPORTER_2"/>
    <property type="match status" value="1"/>
</dbReference>
<evidence type="ECO:0000256" key="7">
    <source>
        <dbReference type="ARBA" id="ARBA00022989"/>
    </source>
</evidence>
<evidence type="ECO:0000256" key="9">
    <source>
        <dbReference type="SAM" id="MobiDB-lite"/>
    </source>
</evidence>
<feature type="transmembrane region" description="Helical" evidence="10">
    <location>
        <begin position="40"/>
        <end position="57"/>
    </location>
</feature>
<dbReference type="CDD" id="cd03219">
    <property type="entry name" value="ABC_Mj1267_LivG_branched"/>
    <property type="match status" value="1"/>
</dbReference>
<keyword evidence="6 12" id="KW-0067">ATP-binding</keyword>
<dbReference type="Pfam" id="PF12399">
    <property type="entry name" value="BCA_ABC_TP_C"/>
    <property type="match status" value="1"/>
</dbReference>
<dbReference type="InterPro" id="IPR027417">
    <property type="entry name" value="P-loop_NTPase"/>
</dbReference>
<reference evidence="12" key="1">
    <citation type="journal article" date="2014" name="Int. J. Syst. Evol. Microbiol.">
        <title>Complete genome of a new Firmicutes species belonging to the dominant human colonic microbiota ('Ruminococcus bicirculans') reveals two chromosomes and a selective capacity to utilize plant glucans.</title>
        <authorList>
            <consortium name="NISC Comparative Sequencing Program"/>
            <person name="Wegmann U."/>
            <person name="Louis P."/>
            <person name="Goesmann A."/>
            <person name="Henrissat B."/>
            <person name="Duncan S.H."/>
            <person name="Flint H.J."/>
        </authorList>
    </citation>
    <scope>NUCLEOTIDE SEQUENCE</scope>
    <source>
        <strain evidence="12">JCM 10667</strain>
    </source>
</reference>
<reference evidence="15" key="2">
    <citation type="journal article" date="2019" name="Int. J. Syst. Evol. Microbiol.">
        <title>The Global Catalogue of Microorganisms (GCM) 10K type strain sequencing project: providing services to taxonomists for standard genome sequencing and annotation.</title>
        <authorList>
            <consortium name="The Broad Institute Genomics Platform"/>
            <consortium name="The Broad Institute Genome Sequencing Center for Infectious Disease"/>
            <person name="Wu L."/>
            <person name="Ma J."/>
        </authorList>
    </citation>
    <scope>NUCLEOTIDE SEQUENCE [LARGE SCALE GENOMIC DNA]</scope>
    <source>
        <strain evidence="15">JCM 10667</strain>
    </source>
</reference>
<keyword evidence="15" id="KW-1185">Reference proteome</keyword>
<keyword evidence="7 10" id="KW-1133">Transmembrane helix</keyword>
<accession>A0A7W7MXG9</accession>
<proteinExistence type="predicted"/>
<keyword evidence="8 10" id="KW-0472">Membrane</keyword>
<dbReference type="Pfam" id="PF00005">
    <property type="entry name" value="ABC_tran"/>
    <property type="match status" value="1"/>
</dbReference>
<protein>
    <submittedName>
        <fullName evidence="12">Branched-chain amino acid ABC transporter ATP-binding protein/permease</fullName>
    </submittedName>
    <submittedName>
        <fullName evidence="13">Branched-chain amino acid transport system permease protein</fullName>
    </submittedName>
</protein>
<dbReference type="EMBL" id="JACHMV010000001">
    <property type="protein sequence ID" value="MBB4774816.1"/>
    <property type="molecule type" value="Genomic_DNA"/>
</dbReference>
<evidence type="ECO:0000256" key="6">
    <source>
        <dbReference type="ARBA" id="ARBA00022840"/>
    </source>
</evidence>
<dbReference type="InterPro" id="IPR032823">
    <property type="entry name" value="BCA_ABC_TP_C"/>
</dbReference>
<feature type="compositionally biased region" description="Polar residues" evidence="9">
    <location>
        <begin position="612"/>
        <end position="624"/>
    </location>
</feature>
<keyword evidence="3" id="KW-1003">Cell membrane</keyword>
<dbReference type="GO" id="GO:0005886">
    <property type="term" value="C:plasma membrane"/>
    <property type="evidence" value="ECO:0007669"/>
    <property type="project" value="UniProtKB-SubCell"/>
</dbReference>
<dbReference type="Gene3D" id="3.40.50.300">
    <property type="entry name" value="P-loop containing nucleotide triphosphate hydrolases"/>
    <property type="match status" value="1"/>
</dbReference>
<feature type="transmembrane region" description="Helical" evidence="10">
    <location>
        <begin position="290"/>
        <end position="314"/>
    </location>
</feature>
<keyword evidence="2" id="KW-0813">Transport</keyword>
<dbReference type="CDD" id="cd06581">
    <property type="entry name" value="TM_PBP1_LivM_like"/>
    <property type="match status" value="1"/>
</dbReference>
<dbReference type="Pfam" id="PF02653">
    <property type="entry name" value="BPD_transp_2"/>
    <property type="match status" value="1"/>
</dbReference>
<keyword evidence="5" id="KW-0547">Nucleotide-binding</keyword>
<dbReference type="EMBL" id="BAAAHD010000025">
    <property type="protein sequence ID" value="GAA0566183.1"/>
    <property type="molecule type" value="Genomic_DNA"/>
</dbReference>
<feature type="transmembrane region" description="Helical" evidence="10">
    <location>
        <begin position="214"/>
        <end position="233"/>
    </location>
</feature>
<reference evidence="12" key="4">
    <citation type="submission" date="2023-12" db="EMBL/GenBank/DDBJ databases">
        <authorList>
            <person name="Sun Q."/>
            <person name="Inoue M."/>
        </authorList>
    </citation>
    <scope>NUCLEOTIDE SEQUENCE</scope>
    <source>
        <strain evidence="12">JCM 10667</strain>
    </source>
</reference>
<feature type="transmembrane region" description="Helical" evidence="10">
    <location>
        <begin position="115"/>
        <end position="137"/>
    </location>
</feature>
<evidence type="ECO:0000313" key="13">
    <source>
        <dbReference type="EMBL" id="MBB4774816.1"/>
    </source>
</evidence>
<dbReference type="GO" id="GO:0015658">
    <property type="term" value="F:branched-chain amino acid transmembrane transporter activity"/>
    <property type="evidence" value="ECO:0007669"/>
    <property type="project" value="InterPro"/>
</dbReference>
<feature type="domain" description="ABC transporter" evidence="11">
    <location>
        <begin position="347"/>
        <end position="594"/>
    </location>
</feature>
<evidence type="ECO:0000313" key="15">
    <source>
        <dbReference type="Proteomes" id="UP001501427"/>
    </source>
</evidence>
<evidence type="ECO:0000259" key="11">
    <source>
        <dbReference type="PROSITE" id="PS50893"/>
    </source>
</evidence>
<organism evidence="13 14">
    <name type="scientific">Actinomadura livida</name>
    <dbReference type="NCBI Taxonomy" id="79909"/>
    <lineage>
        <taxon>Bacteria</taxon>
        <taxon>Bacillati</taxon>
        <taxon>Actinomycetota</taxon>
        <taxon>Actinomycetes</taxon>
        <taxon>Streptosporangiales</taxon>
        <taxon>Thermomonosporaceae</taxon>
        <taxon>Actinomadura</taxon>
    </lineage>
</organism>
<evidence type="ECO:0000256" key="3">
    <source>
        <dbReference type="ARBA" id="ARBA00022475"/>
    </source>
</evidence>
<dbReference type="AlphaFoldDB" id="A0A7W7MXG9"/>
<dbReference type="RefSeq" id="WP_184883717.1">
    <property type="nucleotide sequence ID" value="NZ_BAAAHD010000025.1"/>
</dbReference>
<comment type="subcellular location">
    <subcellularLocation>
        <location evidence="1">Cell membrane</location>
        <topology evidence="1">Multi-pass membrane protein</topology>
    </subcellularLocation>
</comment>
<dbReference type="Proteomes" id="UP000549343">
    <property type="component" value="Unassembled WGS sequence"/>
</dbReference>
<keyword evidence="4 10" id="KW-0812">Transmembrane</keyword>
<evidence type="ECO:0000256" key="4">
    <source>
        <dbReference type="ARBA" id="ARBA00022692"/>
    </source>
</evidence>
<dbReference type="GO" id="GO:0016887">
    <property type="term" value="F:ATP hydrolysis activity"/>
    <property type="evidence" value="ECO:0007669"/>
    <property type="project" value="InterPro"/>
</dbReference>
<sequence length="624" mass="65116">MAADRLRSLVTGTPLLAVLGFLVVLMLPAMGLDFYWQRQVMLIAVYTLICSGLNLSFGYAGELALGQVAVFASGAYVAAVLYNHGHTDILLAFLAAAAVAAVAGLISGVPGLRLSHWSLALVSFFFILLIPSLVSIFEEQTGGSAGLPGVIGPTLFGRQLLGADFFRLAIAVTFVWMLVFRNMVVSRFGTMLRVLASSTTLAETMGGSVYRLRLQAYVLGALPAGIAGVLYTYMTGFISPEAFTMTLTIALLAATVLGGADSVWGAPVGAAVLVLGPLQAASFEQYSTAVYGGFLVVVGVAFSAGLAGISRRLLRGFEVRRLKRRPAADAPEAGAGKGELTIPGEQLEITGVTKAFAGLKALNGVDLTVEPGTITAVIGANGAGKTTLLNAVSGVLRPDTGSIALAGRELTGLRAGKVARVGVGRTFQTPLIPSGMSVLEVVETGRLRHGGLGLIGAVLRLPPFYRVRRQDREAALAALSFAGLEQRAHEGANSLPLGTRRLLEVVRAVAGEPHILLLDEPAAGLDDDGLHELATLMRRTRDAGGTVVLVEHNVPFVMDIADHVFAMELGEVIASGTPEEVRRDRRVIDSYLGRRGGEHGPPGAAGDRSPSADETASSGTEVGS</sequence>
<name>A0A7W7MXG9_9ACTN</name>
<evidence type="ECO:0000256" key="5">
    <source>
        <dbReference type="ARBA" id="ARBA00022741"/>
    </source>
</evidence>
<dbReference type="InterPro" id="IPR003593">
    <property type="entry name" value="AAA+_ATPase"/>
</dbReference>
<dbReference type="GO" id="GO:0005524">
    <property type="term" value="F:ATP binding"/>
    <property type="evidence" value="ECO:0007669"/>
    <property type="project" value="UniProtKB-KW"/>
</dbReference>
<gene>
    <name evidence="13" type="ORF">F4557_003234</name>
    <name evidence="12" type="ORF">GCM10009546_30630</name>
</gene>
<dbReference type="InterPro" id="IPR051120">
    <property type="entry name" value="ABC_AA/LPS_Transport"/>
</dbReference>
<feature type="transmembrane region" description="Helical" evidence="10">
    <location>
        <begin position="6"/>
        <end position="28"/>
    </location>
</feature>
<evidence type="ECO:0000313" key="14">
    <source>
        <dbReference type="Proteomes" id="UP000549343"/>
    </source>
</evidence>
<dbReference type="Proteomes" id="UP001501427">
    <property type="component" value="Unassembled WGS sequence"/>
</dbReference>
<feature type="region of interest" description="Disordered" evidence="9">
    <location>
        <begin position="588"/>
        <end position="624"/>
    </location>
</feature>
<dbReference type="InterPro" id="IPR043428">
    <property type="entry name" value="LivM-like"/>
</dbReference>
<dbReference type="SMART" id="SM00382">
    <property type="entry name" value="AAA"/>
    <property type="match status" value="1"/>
</dbReference>
<feature type="transmembrane region" description="Helical" evidence="10">
    <location>
        <begin position="165"/>
        <end position="184"/>
    </location>
</feature>
<comment type="caution">
    <text evidence="13">The sequence shown here is derived from an EMBL/GenBank/DDBJ whole genome shotgun (WGS) entry which is preliminary data.</text>
</comment>
<feature type="transmembrane region" description="Helical" evidence="10">
    <location>
        <begin position="245"/>
        <end position="278"/>
    </location>
</feature>
<reference evidence="13 14" key="3">
    <citation type="submission" date="2020-08" db="EMBL/GenBank/DDBJ databases">
        <title>Sequencing the genomes of 1000 actinobacteria strains.</title>
        <authorList>
            <person name="Klenk H.-P."/>
        </authorList>
    </citation>
    <scope>NUCLEOTIDE SEQUENCE [LARGE SCALE GENOMIC DNA]</scope>
    <source>
        <strain evidence="13 14">DSM 44772</strain>
    </source>
</reference>
<feature type="transmembrane region" description="Helical" evidence="10">
    <location>
        <begin position="63"/>
        <end position="82"/>
    </location>
</feature>